<dbReference type="STRING" id="885272.JonanDRAFT_1363"/>
<sequence>MTVTQETTGTPVPQEMTAAGKRELNSLRDSYIGRLPATQSSATVTYAWRELWSKISRYLNRDELKGVGEAFVFAAGAHGEQMRMGGEPYIIHPVFAASILADMKLDVATLQAALLHDVLEDTECTAEQMRERFGEVVTTLVDGVTKLGKLPFKTFEDYQAENLRKMFLVMAKDIRVVLIKLADRTHNMRSLGAMRRDKQIRTAKETLEIYAPLAHRLGIYQMKRTLEDLAFKYYDPEMYYEIKSKVKKRLPEREAVVEQALEILQARLDEMGIKNSIKGRAKHFYSIYEKMNRKKLSIDQLYDLLALRVIVEDVAQCYSVLGVVHTIWKPIPGQFDDYIANPKNNMYQSLHTTVLGPSGEPLEVQIRTWAMHWRAEYGVAAHWRYKEGDSHVDDLDSKLEWIRRALEGSDETNSEEFMERLKDDVLTSDVFVFTPEGDVKNLPRGSTVVDFAFSVHTQVGEQYVGAMVNNRIVPADYELHNGDIVKIMTSSSAKPSRDWLRFVKSSKAKSKIRAYFKRLDSLAREDDVSRGKELLERELRARLGDAFTSLEALSTSMNRVARDLGLSNYDDLYFALGSGKLNTSQTAGRIAEAANHSEAEEQPSATEGPHKLRNKSDSDIVVGGTGGIQISLAQCCCPVPGDDIVGFVTKIRGIMVHRSDCERIADVVDERRVRVAWGDTSRKQYQAQIVIDAVDRSGLFADVARVCANSEANINSVRATQIGVAAGHARMKMEVMVRDVEHLYSLIAKLGGVRNVIDVKRG</sequence>
<evidence type="ECO:0000256" key="2">
    <source>
        <dbReference type="RuleBase" id="RU003847"/>
    </source>
</evidence>
<dbReference type="eggNOG" id="COG0317">
    <property type="taxonomic scope" value="Bacteria"/>
</dbReference>
<comment type="function">
    <text evidence="2">In eubacteria ppGpp (guanosine 3'-diphosphate 5'-diphosphate) is a mediator of the stringent response that coordinates a variety of cellular activities in response to changes in nutritional abundance.</text>
</comment>
<evidence type="ECO:0000313" key="8">
    <source>
        <dbReference type="Proteomes" id="UP000003806"/>
    </source>
</evidence>
<dbReference type="AlphaFoldDB" id="H0UMM4"/>
<name>H0UMM4_9BACT</name>
<dbReference type="Pfam" id="PF13328">
    <property type="entry name" value="HD_4"/>
    <property type="match status" value="1"/>
</dbReference>
<dbReference type="CDD" id="cd01668">
    <property type="entry name" value="TGS_RSH"/>
    <property type="match status" value="1"/>
</dbReference>
<dbReference type="InterPro" id="IPR012675">
    <property type="entry name" value="Beta-grasp_dom_sf"/>
</dbReference>
<feature type="domain" description="TGS" evidence="6">
    <location>
        <begin position="426"/>
        <end position="489"/>
    </location>
</feature>
<feature type="domain" description="ACT" evidence="4">
    <location>
        <begin position="688"/>
        <end position="762"/>
    </location>
</feature>
<dbReference type="InterPro" id="IPR002912">
    <property type="entry name" value="ACT_dom"/>
</dbReference>
<accession>H0UMM4</accession>
<dbReference type="Pfam" id="PF02824">
    <property type="entry name" value="TGS"/>
    <property type="match status" value="1"/>
</dbReference>
<dbReference type="InterPro" id="IPR003607">
    <property type="entry name" value="HD/PDEase_dom"/>
</dbReference>
<evidence type="ECO:0000259" key="5">
    <source>
        <dbReference type="PROSITE" id="PS51831"/>
    </source>
</evidence>
<comment type="similarity">
    <text evidence="2">Belongs to the relA/spoT family.</text>
</comment>
<dbReference type="Gene3D" id="3.30.460.10">
    <property type="entry name" value="Beta Polymerase, domain 2"/>
    <property type="match status" value="1"/>
</dbReference>
<dbReference type="InterPro" id="IPR004811">
    <property type="entry name" value="RelA/Spo_fam"/>
</dbReference>
<dbReference type="FunFam" id="1.10.3210.10:FF:000001">
    <property type="entry name" value="GTP pyrophosphokinase RelA"/>
    <property type="match status" value="1"/>
</dbReference>
<dbReference type="InterPro" id="IPR004095">
    <property type="entry name" value="TGS"/>
</dbReference>
<organism evidence="7 8">
    <name type="scientific">Jonquetella anthropi DSM 22815</name>
    <dbReference type="NCBI Taxonomy" id="885272"/>
    <lineage>
        <taxon>Bacteria</taxon>
        <taxon>Thermotogati</taxon>
        <taxon>Synergistota</taxon>
        <taxon>Synergistia</taxon>
        <taxon>Synergistales</taxon>
        <taxon>Dethiosulfovibrionaceae</taxon>
        <taxon>Jonquetella</taxon>
    </lineage>
</organism>
<dbReference type="SUPFAM" id="SSF81271">
    <property type="entry name" value="TGS-like"/>
    <property type="match status" value="1"/>
</dbReference>
<dbReference type="CDD" id="cd00077">
    <property type="entry name" value="HDc"/>
    <property type="match status" value="1"/>
</dbReference>
<dbReference type="EMBL" id="CM001376">
    <property type="protein sequence ID" value="EHM13727.1"/>
    <property type="molecule type" value="Genomic_DNA"/>
</dbReference>
<protein>
    <submittedName>
        <fullName evidence="7">(P)ppGpp synthetase, RelA/SpoT family</fullName>
    </submittedName>
</protein>
<dbReference type="SUPFAM" id="SSF55021">
    <property type="entry name" value="ACT-like"/>
    <property type="match status" value="1"/>
</dbReference>
<evidence type="ECO:0000313" key="7">
    <source>
        <dbReference type="EMBL" id="EHM13727.1"/>
    </source>
</evidence>
<dbReference type="SUPFAM" id="SSF109604">
    <property type="entry name" value="HD-domain/PDEase-like"/>
    <property type="match status" value="1"/>
</dbReference>
<dbReference type="GO" id="GO:0015969">
    <property type="term" value="P:guanosine tetraphosphate metabolic process"/>
    <property type="evidence" value="ECO:0007669"/>
    <property type="project" value="InterPro"/>
</dbReference>
<proteinExistence type="inferred from homology"/>
<dbReference type="Pfam" id="PF19296">
    <property type="entry name" value="RelA_AH_RIS"/>
    <property type="match status" value="1"/>
</dbReference>
<evidence type="ECO:0000256" key="3">
    <source>
        <dbReference type="SAM" id="MobiDB-lite"/>
    </source>
</evidence>
<dbReference type="FunFam" id="3.10.20.30:FF:000002">
    <property type="entry name" value="GTP pyrophosphokinase (RelA/SpoT)"/>
    <property type="match status" value="1"/>
</dbReference>
<evidence type="ECO:0000256" key="1">
    <source>
        <dbReference type="ARBA" id="ARBA00025704"/>
    </source>
</evidence>
<reference evidence="7 8" key="1">
    <citation type="submission" date="2011-11" db="EMBL/GenBank/DDBJ databases">
        <title>The Noncontiguous Finished genome of Jonquetella anthropi DSM 22815.</title>
        <authorList>
            <consortium name="US DOE Joint Genome Institute (JGI-PGF)"/>
            <person name="Lucas S."/>
            <person name="Copeland A."/>
            <person name="Lapidus A."/>
            <person name="Glavina del Rio T."/>
            <person name="Dalin E."/>
            <person name="Tice H."/>
            <person name="Bruce D."/>
            <person name="Goodwin L."/>
            <person name="Pitluck S."/>
            <person name="Peters L."/>
            <person name="Mikhailova N."/>
            <person name="Held B."/>
            <person name="Kyrpides N."/>
            <person name="Mavromatis K."/>
            <person name="Ivanova N."/>
            <person name="Markowitz V."/>
            <person name="Cheng J.-F."/>
            <person name="Hugenholtz P."/>
            <person name="Woyke T."/>
            <person name="Wu D."/>
            <person name="Gronow S."/>
            <person name="Wellnitz S."/>
            <person name="Brambilla E."/>
            <person name="Klenk H.-P."/>
            <person name="Eisen J.A."/>
        </authorList>
    </citation>
    <scope>NUCLEOTIDE SEQUENCE [LARGE SCALE GENOMIC DNA]</scope>
    <source>
        <strain evidence="7 8">DSM 22815</strain>
    </source>
</reference>
<dbReference type="CDD" id="cd04876">
    <property type="entry name" value="ACT_RelA-SpoT"/>
    <property type="match status" value="1"/>
</dbReference>
<dbReference type="PROSITE" id="PS51671">
    <property type="entry name" value="ACT"/>
    <property type="match status" value="1"/>
</dbReference>
<feature type="region of interest" description="Disordered" evidence="3">
    <location>
        <begin position="595"/>
        <end position="617"/>
    </location>
</feature>
<dbReference type="PROSITE" id="PS51831">
    <property type="entry name" value="HD"/>
    <property type="match status" value="1"/>
</dbReference>
<dbReference type="InterPro" id="IPR007685">
    <property type="entry name" value="RelA_SpoT"/>
</dbReference>
<dbReference type="Gene3D" id="1.10.3210.10">
    <property type="entry name" value="Hypothetical protein af1432"/>
    <property type="match status" value="1"/>
</dbReference>
<dbReference type="InterPro" id="IPR043519">
    <property type="entry name" value="NT_sf"/>
</dbReference>
<keyword evidence="8" id="KW-1185">Reference proteome</keyword>
<dbReference type="CDD" id="cd05399">
    <property type="entry name" value="NT_Rel-Spo_like"/>
    <property type="match status" value="1"/>
</dbReference>
<feature type="compositionally biased region" description="Basic and acidic residues" evidence="3">
    <location>
        <begin position="608"/>
        <end position="617"/>
    </location>
</feature>
<comment type="pathway">
    <text evidence="1">Purine metabolism.</text>
</comment>
<dbReference type="InterPro" id="IPR006674">
    <property type="entry name" value="HD_domain"/>
</dbReference>
<dbReference type="SMART" id="SM00954">
    <property type="entry name" value="RelA_SpoT"/>
    <property type="match status" value="1"/>
</dbReference>
<dbReference type="GO" id="GO:0005886">
    <property type="term" value="C:plasma membrane"/>
    <property type="evidence" value="ECO:0007669"/>
    <property type="project" value="TreeGrafter"/>
</dbReference>
<dbReference type="Pfam" id="PF13291">
    <property type="entry name" value="ACT_4"/>
    <property type="match status" value="1"/>
</dbReference>
<dbReference type="Proteomes" id="UP000003806">
    <property type="component" value="Chromosome"/>
</dbReference>
<dbReference type="InterPro" id="IPR012676">
    <property type="entry name" value="TGS-like"/>
</dbReference>
<dbReference type="HOGENOM" id="CLU_012300_3_0_0"/>
<dbReference type="Gene3D" id="3.10.20.30">
    <property type="match status" value="1"/>
</dbReference>
<dbReference type="PANTHER" id="PTHR21262:SF31">
    <property type="entry name" value="GTP PYROPHOSPHOKINASE"/>
    <property type="match status" value="1"/>
</dbReference>
<dbReference type="PANTHER" id="PTHR21262">
    <property type="entry name" value="GUANOSINE-3',5'-BIS DIPHOSPHATE 3'-PYROPHOSPHOHYDROLASE"/>
    <property type="match status" value="1"/>
</dbReference>
<dbReference type="SMART" id="SM00471">
    <property type="entry name" value="HDc"/>
    <property type="match status" value="1"/>
</dbReference>
<dbReference type="Gene3D" id="3.30.70.260">
    <property type="match status" value="1"/>
</dbReference>
<feature type="domain" description="HD" evidence="5">
    <location>
        <begin position="89"/>
        <end position="188"/>
    </location>
</feature>
<dbReference type="InterPro" id="IPR033655">
    <property type="entry name" value="TGS_RelA/SpoT"/>
</dbReference>
<dbReference type="RefSeq" id="WP_008523296.1">
    <property type="nucleotide sequence ID" value="NZ_CM001376.1"/>
</dbReference>
<dbReference type="OrthoDB" id="9805041at2"/>
<dbReference type="FunFam" id="3.30.460.10:FF:000001">
    <property type="entry name" value="GTP pyrophosphokinase RelA"/>
    <property type="match status" value="1"/>
</dbReference>
<evidence type="ECO:0000259" key="6">
    <source>
        <dbReference type="PROSITE" id="PS51880"/>
    </source>
</evidence>
<dbReference type="PROSITE" id="PS51880">
    <property type="entry name" value="TGS"/>
    <property type="match status" value="1"/>
</dbReference>
<dbReference type="InterPro" id="IPR045865">
    <property type="entry name" value="ACT-like_dom_sf"/>
</dbReference>
<gene>
    <name evidence="7" type="ORF">JonanDRAFT_1363</name>
</gene>
<dbReference type="NCBIfam" id="TIGR00691">
    <property type="entry name" value="spoT_relA"/>
    <property type="match status" value="1"/>
</dbReference>
<dbReference type="Pfam" id="PF04607">
    <property type="entry name" value="RelA_SpoT"/>
    <property type="match status" value="1"/>
</dbReference>
<evidence type="ECO:0000259" key="4">
    <source>
        <dbReference type="PROSITE" id="PS51671"/>
    </source>
</evidence>
<dbReference type="SUPFAM" id="SSF81301">
    <property type="entry name" value="Nucleotidyltransferase"/>
    <property type="match status" value="1"/>
</dbReference>
<dbReference type="InterPro" id="IPR045600">
    <property type="entry name" value="RelA/SpoT_AH_RIS"/>
</dbReference>